<name>A0A8T0IFD9_CERPU</name>
<organism evidence="1 2">
    <name type="scientific">Ceratodon purpureus</name>
    <name type="common">Fire moss</name>
    <name type="synonym">Dicranum purpureum</name>
    <dbReference type="NCBI Taxonomy" id="3225"/>
    <lineage>
        <taxon>Eukaryota</taxon>
        <taxon>Viridiplantae</taxon>
        <taxon>Streptophyta</taxon>
        <taxon>Embryophyta</taxon>
        <taxon>Bryophyta</taxon>
        <taxon>Bryophytina</taxon>
        <taxon>Bryopsida</taxon>
        <taxon>Dicranidae</taxon>
        <taxon>Pseudoditrichales</taxon>
        <taxon>Ditrichaceae</taxon>
        <taxon>Ceratodon</taxon>
    </lineage>
</organism>
<dbReference type="Proteomes" id="UP000822688">
    <property type="component" value="Chromosome 4"/>
</dbReference>
<evidence type="ECO:0000313" key="1">
    <source>
        <dbReference type="EMBL" id="KAG0581596.1"/>
    </source>
</evidence>
<accession>A0A8T0IFD9</accession>
<dbReference type="AlphaFoldDB" id="A0A8T0IFD9"/>
<evidence type="ECO:0000313" key="2">
    <source>
        <dbReference type="Proteomes" id="UP000822688"/>
    </source>
</evidence>
<keyword evidence="2" id="KW-1185">Reference proteome</keyword>
<sequence>MWNCPGEQLRRQDDKVPAMQRPLPSSLQLHFARPPRQPNVPALRSPSLLPSVARLRPHTLSSNLTVSRLLAASVYSSSPLPAFTSSPDCSTASPKPCPPSLLPKRKRFSALPQPSHPRINIISGHCALQCPVRLLLVSVSSCVALLLECRVRFRLVMCSSGAVAGFKLRLLRVCLRF</sequence>
<gene>
    <name evidence="1" type="ORF">KC19_4G264000</name>
</gene>
<dbReference type="EMBL" id="CM026424">
    <property type="protein sequence ID" value="KAG0581596.1"/>
    <property type="molecule type" value="Genomic_DNA"/>
</dbReference>
<reference evidence="1" key="1">
    <citation type="submission" date="2020-06" db="EMBL/GenBank/DDBJ databases">
        <title>WGS assembly of Ceratodon purpureus strain R40.</title>
        <authorList>
            <person name="Carey S.B."/>
            <person name="Jenkins J."/>
            <person name="Shu S."/>
            <person name="Lovell J.T."/>
            <person name="Sreedasyam A."/>
            <person name="Maumus F."/>
            <person name="Tiley G.P."/>
            <person name="Fernandez-Pozo N."/>
            <person name="Barry K."/>
            <person name="Chen C."/>
            <person name="Wang M."/>
            <person name="Lipzen A."/>
            <person name="Daum C."/>
            <person name="Saski C.A."/>
            <person name="Payton A.C."/>
            <person name="Mcbreen J.C."/>
            <person name="Conrad R.E."/>
            <person name="Kollar L.M."/>
            <person name="Olsson S."/>
            <person name="Huttunen S."/>
            <person name="Landis J.B."/>
            <person name="Wickett N.J."/>
            <person name="Johnson M.G."/>
            <person name="Rensing S.A."/>
            <person name="Grimwood J."/>
            <person name="Schmutz J."/>
            <person name="Mcdaniel S.F."/>
        </authorList>
    </citation>
    <scope>NUCLEOTIDE SEQUENCE</scope>
    <source>
        <strain evidence="1">R40</strain>
    </source>
</reference>
<protein>
    <submittedName>
        <fullName evidence="1">Uncharacterized protein</fullName>
    </submittedName>
</protein>
<comment type="caution">
    <text evidence="1">The sequence shown here is derived from an EMBL/GenBank/DDBJ whole genome shotgun (WGS) entry which is preliminary data.</text>
</comment>
<proteinExistence type="predicted"/>